<dbReference type="Proteomes" id="UP000266385">
    <property type="component" value="Unassembled WGS sequence"/>
</dbReference>
<dbReference type="PROSITE" id="PS01219">
    <property type="entry name" value="AMMONIUM_TRANSP"/>
    <property type="match status" value="1"/>
</dbReference>
<dbReference type="SUPFAM" id="SSF55785">
    <property type="entry name" value="PYP-like sensor domain (PAS domain)"/>
    <property type="match status" value="1"/>
</dbReference>
<dbReference type="NCBIfam" id="TIGR00229">
    <property type="entry name" value="sensory_box"/>
    <property type="match status" value="1"/>
</dbReference>
<dbReference type="SUPFAM" id="SSF141868">
    <property type="entry name" value="EAL domain-like"/>
    <property type="match status" value="1"/>
</dbReference>
<dbReference type="CDD" id="cd01949">
    <property type="entry name" value="GGDEF"/>
    <property type="match status" value="1"/>
</dbReference>
<dbReference type="NCBIfam" id="TIGR00254">
    <property type="entry name" value="GGDEF"/>
    <property type="match status" value="1"/>
</dbReference>
<dbReference type="CDD" id="cd00130">
    <property type="entry name" value="PAS"/>
    <property type="match status" value="1"/>
</dbReference>
<dbReference type="OrthoDB" id="7279500at2"/>
<keyword evidence="7" id="KW-0924">Ammonia transport</keyword>
<dbReference type="InterPro" id="IPR043128">
    <property type="entry name" value="Rev_trsase/Diguanyl_cyclase"/>
</dbReference>
<dbReference type="GO" id="GO:0008519">
    <property type="term" value="F:ammonium channel activity"/>
    <property type="evidence" value="ECO:0007669"/>
    <property type="project" value="InterPro"/>
</dbReference>
<dbReference type="SMART" id="SM00091">
    <property type="entry name" value="PAS"/>
    <property type="match status" value="1"/>
</dbReference>
<proteinExistence type="inferred from homology"/>
<evidence type="ECO:0000313" key="15">
    <source>
        <dbReference type="EMBL" id="RIJ33056.1"/>
    </source>
</evidence>
<dbReference type="Pfam" id="PF00990">
    <property type="entry name" value="GGDEF"/>
    <property type="match status" value="1"/>
</dbReference>
<feature type="chain" id="PRO_5017259751" evidence="11">
    <location>
        <begin position="23"/>
        <end position="1066"/>
    </location>
</feature>
<dbReference type="Gene3D" id="1.10.3430.10">
    <property type="entry name" value="Ammonium transporter AmtB like domains"/>
    <property type="match status" value="1"/>
</dbReference>
<dbReference type="InterPro" id="IPR001633">
    <property type="entry name" value="EAL_dom"/>
</dbReference>
<dbReference type="InterPro" id="IPR000014">
    <property type="entry name" value="PAS"/>
</dbReference>
<feature type="domain" description="GGDEF" evidence="14">
    <location>
        <begin position="649"/>
        <end position="783"/>
    </location>
</feature>
<gene>
    <name evidence="15" type="primary">amt</name>
    <name evidence="15" type="ORF">D1223_04230</name>
</gene>
<dbReference type="PROSITE" id="PS50883">
    <property type="entry name" value="EAL"/>
    <property type="match status" value="1"/>
</dbReference>
<dbReference type="PANTHER" id="PTHR44757:SF2">
    <property type="entry name" value="BIOFILM ARCHITECTURE MAINTENANCE PROTEIN MBAA"/>
    <property type="match status" value="1"/>
</dbReference>
<feature type="transmembrane region" description="Helical" evidence="10">
    <location>
        <begin position="124"/>
        <end position="145"/>
    </location>
</feature>
<protein>
    <submittedName>
        <fullName evidence="15">Ammonium transporter</fullName>
    </submittedName>
</protein>
<dbReference type="SMART" id="SM00267">
    <property type="entry name" value="GGDEF"/>
    <property type="match status" value="1"/>
</dbReference>
<comment type="catalytic activity">
    <reaction evidence="8">
        <text>3',3'-c-di-GMP + H2O = 5'-phosphoguanylyl(3'-&gt;5')guanosine + H(+)</text>
        <dbReference type="Rhea" id="RHEA:24902"/>
        <dbReference type="ChEBI" id="CHEBI:15377"/>
        <dbReference type="ChEBI" id="CHEBI:15378"/>
        <dbReference type="ChEBI" id="CHEBI:58754"/>
        <dbReference type="ChEBI" id="CHEBI:58805"/>
        <dbReference type="EC" id="3.1.4.52"/>
    </reaction>
    <physiologicalReaction direction="left-to-right" evidence="8">
        <dbReference type="Rhea" id="RHEA:24903"/>
    </physiologicalReaction>
</comment>
<keyword evidence="16" id="KW-1185">Reference proteome</keyword>
<dbReference type="Gene3D" id="3.20.20.450">
    <property type="entry name" value="EAL domain"/>
    <property type="match status" value="1"/>
</dbReference>
<dbReference type="InterPro" id="IPR035965">
    <property type="entry name" value="PAS-like_dom_sf"/>
</dbReference>
<keyword evidence="5 10" id="KW-1133">Transmembrane helix</keyword>
<feature type="transmembrane region" description="Helical" evidence="10">
    <location>
        <begin position="82"/>
        <end position="104"/>
    </location>
</feature>
<dbReference type="AlphaFoldDB" id="A0A399RN06"/>
<evidence type="ECO:0000256" key="2">
    <source>
        <dbReference type="ARBA" id="ARBA00005887"/>
    </source>
</evidence>
<dbReference type="EMBL" id="QWFX01000005">
    <property type="protein sequence ID" value="RIJ33056.1"/>
    <property type="molecule type" value="Genomic_DNA"/>
</dbReference>
<dbReference type="CDD" id="cd01948">
    <property type="entry name" value="EAL"/>
    <property type="match status" value="1"/>
</dbReference>
<organism evidence="15 16">
    <name type="scientific">Henriciella mobilis</name>
    <dbReference type="NCBI Taxonomy" id="2305467"/>
    <lineage>
        <taxon>Bacteria</taxon>
        <taxon>Pseudomonadati</taxon>
        <taxon>Pseudomonadota</taxon>
        <taxon>Alphaproteobacteria</taxon>
        <taxon>Hyphomonadales</taxon>
        <taxon>Hyphomonadaceae</taxon>
        <taxon>Henriciella</taxon>
    </lineage>
</organism>
<dbReference type="InterPro" id="IPR000160">
    <property type="entry name" value="GGDEF_dom"/>
</dbReference>
<evidence type="ECO:0000256" key="10">
    <source>
        <dbReference type="SAM" id="Phobius"/>
    </source>
</evidence>
<feature type="transmembrane region" description="Helical" evidence="10">
    <location>
        <begin position="40"/>
        <end position="61"/>
    </location>
</feature>
<evidence type="ECO:0000256" key="8">
    <source>
        <dbReference type="ARBA" id="ARBA00051114"/>
    </source>
</evidence>
<comment type="caution">
    <text evidence="15">The sequence shown here is derived from an EMBL/GenBank/DDBJ whole genome shotgun (WGS) entry which is preliminary data.</text>
</comment>
<evidence type="ECO:0000256" key="3">
    <source>
        <dbReference type="ARBA" id="ARBA00022448"/>
    </source>
</evidence>
<dbReference type="GO" id="GO:0016020">
    <property type="term" value="C:membrane"/>
    <property type="evidence" value="ECO:0007669"/>
    <property type="project" value="UniProtKB-SubCell"/>
</dbReference>
<keyword evidence="11" id="KW-0732">Signal</keyword>
<feature type="transmembrane region" description="Helical" evidence="10">
    <location>
        <begin position="152"/>
        <end position="173"/>
    </location>
</feature>
<keyword evidence="3" id="KW-0813">Transport</keyword>
<comment type="similarity">
    <text evidence="2">Belongs to the ammonia transporter channel (TC 1.A.11.2) family.</text>
</comment>
<dbReference type="InterPro" id="IPR035919">
    <property type="entry name" value="EAL_sf"/>
</dbReference>
<dbReference type="InterPro" id="IPR029020">
    <property type="entry name" value="Ammonium/urea_transptr"/>
</dbReference>
<dbReference type="PROSITE" id="PS50887">
    <property type="entry name" value="GGDEF"/>
    <property type="match status" value="1"/>
</dbReference>
<dbReference type="InterPro" id="IPR001905">
    <property type="entry name" value="Ammonium_transpt"/>
</dbReference>
<keyword evidence="6 10" id="KW-0472">Membrane</keyword>
<evidence type="ECO:0000256" key="11">
    <source>
        <dbReference type="SAM" id="SignalP"/>
    </source>
</evidence>
<sequence length="1066" mass="114832">MSVCRIAACLLGLAVLPSPSEASASASHVSPIAHTAQLLDYVWVLVAAGLVMLMQIGFLLLEAGMVRSKNSINVTMKNVMDFTASAIAFAAVGFMIAFGATSILPAGFQVSFVGLGQLSAPEQIFFVFQVMFCGTAATIVSGAVAERMRLSAYVIGSLVIGAFIYPVFVHWTWGGALQENPGAFLGNLGYIDFAGSTVVHALGGWLALAACIVLGARSGRFTADGRPVRFSGHSPVLAGAGTLMLYIGWIGFNGGSTGAATAEIGAIVLNTILAGAAGCLAGYSWTMARDRSVLPEKVINGLIAGLVAVTAGCHILNPGTSMLIGACGAVAALWFNEWLETRFRIDDAVGAVGVHGFAGAVGVLLLPVLAPVAMLPAGGRFEQALVQLLGCAINFGWAFGVGLTFYITLRAVSGIRVSREAEERGLNENEHSTRIGIGHIEDAMGDLARGTVDLNLRLPIEQGDDAERLTRTFNALMETMQSREEERAEFESDRRSFEEAERLSALANATFEALCLVVDGEIVDGNAALSQLVGASLKDLRGRPLYNLLSSADIDKLDKLSRSPDAPIEELSVIDSKGEAIPVEVRSRDVTFRGTDMRVLAIVDLRERKKAEARIRHMALHDPLTRLPNRALFNDRLSAMIDETMTEQTMSAVVLIDLDKFKDVNDLHGHAAGDEVLKATAERIRDLVRSRDTVARLGGDEFAVLQPRIDFVSQTEELAMRLVETLSRPIELSDGQRVRIGASVGVAFCPRDGIQSVGLVTRADTALYHAKNNGRNCYALFETGMDEHVRLRQLLELDLANALEGEELEVHYQPRMNLETGEIVSYEALVRWNHPRRGQVSPSEFIPVAEGCGLIVKIGEWVLRQACMTAARQDGKRRVSVNASPLQFRDHTFVEAVRAALAESGLDASRLEIEITENVLISDDQRALRVFRALKALGVQIALDDFGTGYSSLGYLSRLPFDTIKIDRSFVQNIATDDNSLSIVETIIRLGRSLDMTVVAEGVETEIELAALAKTGCDEIQGFVLGAAEPAQNVLKAAPEAIRAIVETESQLRQLIELSETMKKAG</sequence>
<evidence type="ECO:0000313" key="16">
    <source>
        <dbReference type="Proteomes" id="UP000266385"/>
    </source>
</evidence>
<accession>A0A399RN06</accession>
<dbReference type="Pfam" id="PF00563">
    <property type="entry name" value="EAL"/>
    <property type="match status" value="1"/>
</dbReference>
<dbReference type="GO" id="GO:0007165">
    <property type="term" value="P:signal transduction"/>
    <property type="evidence" value="ECO:0007669"/>
    <property type="project" value="InterPro"/>
</dbReference>
<feature type="transmembrane region" description="Helical" evidence="10">
    <location>
        <begin position="351"/>
        <end position="373"/>
    </location>
</feature>
<evidence type="ECO:0000259" key="13">
    <source>
        <dbReference type="PROSITE" id="PS50885"/>
    </source>
</evidence>
<feature type="coiled-coil region" evidence="9">
    <location>
        <begin position="466"/>
        <end position="500"/>
    </location>
</feature>
<dbReference type="SUPFAM" id="SSF111352">
    <property type="entry name" value="Ammonium transporter"/>
    <property type="match status" value="1"/>
</dbReference>
<dbReference type="GO" id="GO:0071111">
    <property type="term" value="F:cyclic-guanylate-specific phosphodiesterase activity"/>
    <property type="evidence" value="ECO:0007669"/>
    <property type="project" value="UniProtKB-EC"/>
</dbReference>
<dbReference type="SMART" id="SM00052">
    <property type="entry name" value="EAL"/>
    <property type="match status" value="1"/>
</dbReference>
<dbReference type="InterPro" id="IPR003660">
    <property type="entry name" value="HAMP_dom"/>
</dbReference>
<dbReference type="NCBIfam" id="TIGR00836">
    <property type="entry name" value="amt"/>
    <property type="match status" value="1"/>
</dbReference>
<dbReference type="PROSITE" id="PS50885">
    <property type="entry name" value="HAMP"/>
    <property type="match status" value="1"/>
</dbReference>
<feature type="transmembrane region" description="Helical" evidence="10">
    <location>
        <begin position="264"/>
        <end position="286"/>
    </location>
</feature>
<feature type="domain" description="HAMP" evidence="13">
    <location>
        <begin position="437"/>
        <end position="485"/>
    </location>
</feature>
<keyword evidence="9" id="KW-0175">Coiled coil</keyword>
<feature type="transmembrane region" description="Helical" evidence="10">
    <location>
        <begin position="193"/>
        <end position="214"/>
    </location>
</feature>
<dbReference type="InterPro" id="IPR052155">
    <property type="entry name" value="Biofilm_reg_signaling"/>
</dbReference>
<dbReference type="Gene3D" id="3.30.450.20">
    <property type="entry name" value="PAS domain"/>
    <property type="match status" value="1"/>
</dbReference>
<evidence type="ECO:0000256" key="1">
    <source>
        <dbReference type="ARBA" id="ARBA00004141"/>
    </source>
</evidence>
<evidence type="ECO:0000259" key="12">
    <source>
        <dbReference type="PROSITE" id="PS50883"/>
    </source>
</evidence>
<dbReference type="InterPro" id="IPR024041">
    <property type="entry name" value="NH4_transpt_AmtB-like_dom"/>
</dbReference>
<feature type="transmembrane region" description="Helical" evidence="10">
    <location>
        <begin position="235"/>
        <end position="252"/>
    </location>
</feature>
<dbReference type="InterPro" id="IPR029787">
    <property type="entry name" value="Nucleotide_cyclase"/>
</dbReference>
<evidence type="ECO:0000256" key="6">
    <source>
        <dbReference type="ARBA" id="ARBA00023136"/>
    </source>
</evidence>
<reference evidence="15 16" key="1">
    <citation type="submission" date="2018-08" db="EMBL/GenBank/DDBJ databases">
        <title>Henriciella mobilis sp. nov., isolated from seawater.</title>
        <authorList>
            <person name="Cheng H."/>
            <person name="Wu Y.-H."/>
            <person name="Xu X.-W."/>
            <person name="Guo L.-L."/>
        </authorList>
    </citation>
    <scope>NUCLEOTIDE SEQUENCE [LARGE SCALE GENOMIC DNA]</scope>
    <source>
        <strain evidence="15 16">JN25</strain>
    </source>
</reference>
<feature type="domain" description="EAL" evidence="12">
    <location>
        <begin position="792"/>
        <end position="1042"/>
    </location>
</feature>
<feature type="transmembrane region" description="Helical" evidence="10">
    <location>
        <begin position="385"/>
        <end position="409"/>
    </location>
</feature>
<evidence type="ECO:0000256" key="7">
    <source>
        <dbReference type="ARBA" id="ARBA00023177"/>
    </source>
</evidence>
<evidence type="ECO:0000259" key="14">
    <source>
        <dbReference type="PROSITE" id="PS50887"/>
    </source>
</evidence>
<dbReference type="SUPFAM" id="SSF55073">
    <property type="entry name" value="Nucleotide cyclase"/>
    <property type="match status" value="1"/>
</dbReference>
<dbReference type="InterPro" id="IPR018047">
    <property type="entry name" value="Ammonium_transpt_CS"/>
</dbReference>
<feature type="transmembrane region" description="Helical" evidence="10">
    <location>
        <begin position="298"/>
        <end position="317"/>
    </location>
</feature>
<dbReference type="Gene3D" id="3.30.70.270">
    <property type="match status" value="1"/>
</dbReference>
<dbReference type="FunFam" id="3.30.70.270:FF:000001">
    <property type="entry name" value="Diguanylate cyclase domain protein"/>
    <property type="match status" value="1"/>
</dbReference>
<keyword evidence="4 10" id="KW-0812">Transmembrane</keyword>
<dbReference type="RefSeq" id="WP_119375134.1">
    <property type="nucleotide sequence ID" value="NZ_QWFX01000005.1"/>
</dbReference>
<dbReference type="FunFam" id="3.20.20.450:FF:000001">
    <property type="entry name" value="Cyclic di-GMP phosphodiesterase yahA"/>
    <property type="match status" value="1"/>
</dbReference>
<dbReference type="PANTHER" id="PTHR44757">
    <property type="entry name" value="DIGUANYLATE CYCLASE DGCP"/>
    <property type="match status" value="1"/>
</dbReference>
<evidence type="ECO:0000256" key="9">
    <source>
        <dbReference type="SAM" id="Coils"/>
    </source>
</evidence>
<dbReference type="GO" id="GO:0071732">
    <property type="term" value="P:cellular response to nitric oxide"/>
    <property type="evidence" value="ECO:0007669"/>
    <property type="project" value="UniProtKB-ARBA"/>
</dbReference>
<evidence type="ECO:0000256" key="4">
    <source>
        <dbReference type="ARBA" id="ARBA00022692"/>
    </source>
</evidence>
<name>A0A399RN06_9PROT</name>
<comment type="subcellular location">
    <subcellularLocation>
        <location evidence="1">Membrane</location>
        <topology evidence="1">Multi-pass membrane protein</topology>
    </subcellularLocation>
</comment>
<evidence type="ECO:0000256" key="5">
    <source>
        <dbReference type="ARBA" id="ARBA00022989"/>
    </source>
</evidence>
<dbReference type="Pfam" id="PF00909">
    <property type="entry name" value="Ammonium_transp"/>
    <property type="match status" value="1"/>
</dbReference>
<feature type="signal peptide" evidence="11">
    <location>
        <begin position="1"/>
        <end position="22"/>
    </location>
</feature>